<evidence type="ECO:0000259" key="2">
    <source>
        <dbReference type="Pfam" id="PF10252"/>
    </source>
</evidence>
<evidence type="ECO:0000313" key="3">
    <source>
        <dbReference type="EMBL" id="PAA52947.1"/>
    </source>
</evidence>
<dbReference type="Proteomes" id="UP000215902">
    <property type="component" value="Unassembled WGS sequence"/>
</dbReference>
<sequence length="226" mass="24885">RGPQHKGARRQFTDEDTLAREVQELNVREGGGGRSKKKEESDESDSSEDEAEDAGAAGGSGDEDGEKTKAHGVENLIQSENPNRQPAATKSVKKLGADAPAPELSRREREELQRQRDREAYERLHAQHKTAEAQADLARLAIVRANARRRPKSAKRSARPRRLRRSAGARKWSAARPAGRRAVGRGGRSRAKKEREKEKKQQAAAVAARTLESELFCCACSGSLVF</sequence>
<feature type="compositionally biased region" description="Acidic residues" evidence="1">
    <location>
        <begin position="41"/>
        <end position="53"/>
    </location>
</feature>
<feature type="compositionally biased region" description="Basic and acidic residues" evidence="1">
    <location>
        <begin position="11"/>
        <end position="27"/>
    </location>
</feature>
<dbReference type="InterPro" id="IPR019380">
    <property type="entry name" value="Casein_kinase_sb_PP28"/>
</dbReference>
<feature type="domain" description="Casein kinase substrate phosphoprotein PP28" evidence="2">
    <location>
        <begin position="81"/>
        <end position="159"/>
    </location>
</feature>
<dbReference type="PANTHER" id="PTHR22055">
    <property type="entry name" value="28 KDA HEAT- AND ACID-STABLE PHOSPHOPROTEIN PDGF-ASSOCIATED PROTEIN"/>
    <property type="match status" value="1"/>
</dbReference>
<gene>
    <name evidence="3" type="ORF">BOX15_Mlig001507g2</name>
</gene>
<proteinExistence type="predicted"/>
<comment type="caution">
    <text evidence="3">The sequence shown here is derived from an EMBL/GenBank/DDBJ whole genome shotgun (WGS) entry which is preliminary data.</text>
</comment>
<feature type="compositionally biased region" description="Basic residues" evidence="1">
    <location>
        <begin position="178"/>
        <end position="192"/>
    </location>
</feature>
<dbReference type="InterPro" id="IPR039876">
    <property type="entry name" value="HAP28"/>
</dbReference>
<organism evidence="3 4">
    <name type="scientific">Macrostomum lignano</name>
    <dbReference type="NCBI Taxonomy" id="282301"/>
    <lineage>
        <taxon>Eukaryota</taxon>
        <taxon>Metazoa</taxon>
        <taxon>Spiralia</taxon>
        <taxon>Lophotrochozoa</taxon>
        <taxon>Platyhelminthes</taxon>
        <taxon>Rhabditophora</taxon>
        <taxon>Macrostomorpha</taxon>
        <taxon>Macrostomida</taxon>
        <taxon>Macrostomidae</taxon>
        <taxon>Macrostomum</taxon>
    </lineage>
</organism>
<evidence type="ECO:0000256" key="1">
    <source>
        <dbReference type="SAM" id="MobiDB-lite"/>
    </source>
</evidence>
<feature type="region of interest" description="Disordered" evidence="1">
    <location>
        <begin position="1"/>
        <end position="202"/>
    </location>
</feature>
<protein>
    <recommendedName>
        <fullName evidence="2">Casein kinase substrate phosphoprotein PP28 domain-containing protein</fullName>
    </recommendedName>
</protein>
<feature type="non-terminal residue" evidence="3">
    <location>
        <position position="1"/>
    </location>
</feature>
<dbReference type="EMBL" id="NIVC01003159">
    <property type="protein sequence ID" value="PAA52947.1"/>
    <property type="molecule type" value="Genomic_DNA"/>
</dbReference>
<dbReference type="Pfam" id="PF10252">
    <property type="entry name" value="PP28"/>
    <property type="match status" value="1"/>
</dbReference>
<feature type="compositionally biased region" description="Basic and acidic residues" evidence="1">
    <location>
        <begin position="104"/>
        <end position="131"/>
    </location>
</feature>
<reference evidence="3 4" key="1">
    <citation type="submission" date="2017-06" db="EMBL/GenBank/DDBJ databases">
        <title>A platform for efficient transgenesis in Macrostomum lignano, a flatworm model organism for stem cell research.</title>
        <authorList>
            <person name="Berezikov E."/>
        </authorList>
    </citation>
    <scope>NUCLEOTIDE SEQUENCE [LARGE SCALE GENOMIC DNA]</scope>
    <source>
        <strain evidence="3">DV1</strain>
        <tissue evidence="3">Whole organism</tissue>
    </source>
</reference>
<dbReference type="STRING" id="282301.A0A267DWE9"/>
<accession>A0A267DWE9</accession>
<dbReference type="OrthoDB" id="21120at2759"/>
<feature type="compositionally biased region" description="Polar residues" evidence="1">
    <location>
        <begin position="76"/>
        <end position="88"/>
    </location>
</feature>
<keyword evidence="4" id="KW-1185">Reference proteome</keyword>
<dbReference type="AlphaFoldDB" id="A0A267DWE9"/>
<name>A0A267DWE9_9PLAT</name>
<evidence type="ECO:0000313" key="4">
    <source>
        <dbReference type="Proteomes" id="UP000215902"/>
    </source>
</evidence>
<feature type="compositionally biased region" description="Basic residues" evidence="1">
    <location>
        <begin position="146"/>
        <end position="168"/>
    </location>
</feature>